<keyword evidence="15" id="KW-0694">RNA-binding</keyword>
<feature type="compositionally biased region" description="Basic and acidic residues" evidence="21">
    <location>
        <begin position="193"/>
        <end position="227"/>
    </location>
</feature>
<keyword evidence="11" id="KW-0418">Kinase</keyword>
<evidence type="ECO:0000256" key="5">
    <source>
        <dbReference type="ARBA" id="ARBA00012513"/>
    </source>
</evidence>
<evidence type="ECO:0000256" key="16">
    <source>
        <dbReference type="ARBA" id="ARBA00023161"/>
    </source>
</evidence>
<dbReference type="Gene3D" id="1.10.510.10">
    <property type="entry name" value="Transferase(Phosphotransferase) domain 1"/>
    <property type="match status" value="1"/>
</dbReference>
<comment type="catalytic activity">
    <reaction evidence="20">
        <text>L-seryl-[protein] + ATP = O-phospho-L-seryl-[protein] + ADP + H(+)</text>
        <dbReference type="Rhea" id="RHEA:17989"/>
        <dbReference type="Rhea" id="RHEA-COMP:9863"/>
        <dbReference type="Rhea" id="RHEA-COMP:11604"/>
        <dbReference type="ChEBI" id="CHEBI:15378"/>
        <dbReference type="ChEBI" id="CHEBI:29999"/>
        <dbReference type="ChEBI" id="CHEBI:30616"/>
        <dbReference type="ChEBI" id="CHEBI:83421"/>
        <dbReference type="ChEBI" id="CHEBI:456216"/>
        <dbReference type="EC" id="2.7.11.1"/>
    </reaction>
</comment>
<evidence type="ECO:0000256" key="19">
    <source>
        <dbReference type="ARBA" id="ARBA00047899"/>
    </source>
</evidence>
<dbReference type="GO" id="GO:0000184">
    <property type="term" value="P:nuclear-transcribed mRNA catabolic process, nonsense-mediated decay"/>
    <property type="evidence" value="ECO:0007669"/>
    <property type="project" value="UniProtKB-KW"/>
</dbReference>
<dbReference type="GO" id="GO:0008380">
    <property type="term" value="P:RNA splicing"/>
    <property type="evidence" value="ECO:0007669"/>
    <property type="project" value="UniProtKB-KW"/>
</dbReference>
<dbReference type="GO" id="GO:0051028">
    <property type="term" value="P:mRNA transport"/>
    <property type="evidence" value="ECO:0007669"/>
    <property type="project" value="UniProtKB-KW"/>
</dbReference>
<dbReference type="InterPro" id="IPR018545">
    <property type="entry name" value="Btz_dom"/>
</dbReference>
<evidence type="ECO:0000256" key="3">
    <source>
        <dbReference type="ARBA" id="ARBA00009548"/>
    </source>
</evidence>
<comment type="similarity">
    <text evidence="4">Belongs to the protein kinase superfamily. BUD32 family.</text>
</comment>
<dbReference type="PROSITE" id="PS00109">
    <property type="entry name" value="PROTEIN_KINASE_TYR"/>
    <property type="match status" value="1"/>
</dbReference>
<evidence type="ECO:0000256" key="18">
    <source>
        <dbReference type="ARBA" id="ARBA00023242"/>
    </source>
</evidence>
<dbReference type="GO" id="GO:0070525">
    <property type="term" value="P:tRNA threonylcarbamoyladenosine metabolic process"/>
    <property type="evidence" value="ECO:0007669"/>
    <property type="project" value="TreeGrafter"/>
</dbReference>
<evidence type="ECO:0000256" key="2">
    <source>
        <dbReference type="ARBA" id="ARBA00004496"/>
    </source>
</evidence>
<feature type="compositionally biased region" description="Basic and acidic residues" evidence="21">
    <location>
        <begin position="1"/>
        <end position="10"/>
    </location>
</feature>
<evidence type="ECO:0000256" key="20">
    <source>
        <dbReference type="ARBA" id="ARBA00048679"/>
    </source>
</evidence>
<keyword evidence="6" id="KW-0813">Transport</keyword>
<accession>A0A914KLQ0</accession>
<dbReference type="GO" id="GO:0006397">
    <property type="term" value="P:mRNA processing"/>
    <property type="evidence" value="ECO:0007669"/>
    <property type="project" value="UniProtKB-KW"/>
</dbReference>
<dbReference type="Pfam" id="PF06293">
    <property type="entry name" value="Kdo"/>
    <property type="match status" value="1"/>
</dbReference>
<keyword evidence="7" id="KW-0963">Cytoplasm</keyword>
<comment type="similarity">
    <text evidence="3">Belongs to the CASC3 family.</text>
</comment>
<evidence type="ECO:0000313" key="23">
    <source>
        <dbReference type="Proteomes" id="UP000887563"/>
    </source>
</evidence>
<evidence type="ECO:0000256" key="12">
    <source>
        <dbReference type="ARBA" id="ARBA00022816"/>
    </source>
</evidence>
<sequence length="616" mass="70034">MREDKSERNSKRSRGPQLSERDRKTVFRRSSSRTRELRSKQTSRHEDERVPSAKTFLDELQQQSDKAEFEFGHKLGSIIQNMHSAGLIHGDLTTSNVLVKKRQDDNLNLIFIDFGLSQFSQKPEDKAVVLYVLERAIKSIGFLNNVGLYHDNIRTSPIDLMREDKSDRNSKRSRDPQLSERDRKTAVRRSSSRTRELRSKQTSRHEDERKRVASGRDTHGLHEKEIGRNSARNRQDGRRKRSPSPKVRSTRVGRTRVDNNGRSKRDAPEAKKERKEEKQEVVRGTNSSQFAFGGNEVQQYDSAIANGGFGSIDFQSGFANSGFSNTNFADSGFRKNAGVDEFNRGGNQSKPRILAPNNGGREGKEIPADAPKFTVNELSAESIKRELTQKGTNQRRFLPNHGTFGMKRQYAGIRSAATFTGAPRMQQQKYDRMFDGSNPTARPIQPTEKVERSKSETEQALVPRGRNYFIHDHRDTAFVNQRNQNNIRFGQGRGRPAPTGWRNFGDREGNVDEASFAIQSYGRGGGGVGIPARGGFAKGGFGNWRSKADEDLIWKHDKYVEVSQDEANTKLELVDEVGIEPQEEIFSKKRPQEGESRHRYQDEGFDYEVEELAVYD</sequence>
<feature type="compositionally biased region" description="Basic and acidic residues" evidence="21">
    <location>
        <begin position="160"/>
        <end position="185"/>
    </location>
</feature>
<protein>
    <recommendedName>
        <fullName evidence="5">non-specific serine/threonine protein kinase</fullName>
        <ecNumber evidence="5">2.7.11.1</ecNumber>
    </recommendedName>
</protein>
<keyword evidence="18" id="KW-0539">Nucleus</keyword>
<dbReference type="AlphaFoldDB" id="A0A914KLQ0"/>
<dbReference type="EC" id="2.7.11.1" evidence="5"/>
<dbReference type="GO" id="GO:0006417">
    <property type="term" value="P:regulation of translation"/>
    <property type="evidence" value="ECO:0007669"/>
    <property type="project" value="UniProtKB-KW"/>
</dbReference>
<dbReference type="SUPFAM" id="SSF56112">
    <property type="entry name" value="Protein kinase-like (PK-like)"/>
    <property type="match status" value="1"/>
</dbReference>
<dbReference type="PANTHER" id="PTHR12209:SF0">
    <property type="entry name" value="EKC_KEOPS COMPLEX SUBUNIT TP53RK"/>
    <property type="match status" value="1"/>
</dbReference>
<evidence type="ECO:0000256" key="21">
    <source>
        <dbReference type="SAM" id="MobiDB-lite"/>
    </source>
</evidence>
<dbReference type="InterPro" id="IPR011009">
    <property type="entry name" value="Kinase-like_dom_sf"/>
</dbReference>
<feature type="region of interest" description="Disordered" evidence="21">
    <location>
        <begin position="434"/>
        <end position="458"/>
    </location>
</feature>
<evidence type="ECO:0000259" key="22">
    <source>
        <dbReference type="Pfam" id="PF09405"/>
    </source>
</evidence>
<feature type="region of interest" description="Disordered" evidence="21">
    <location>
        <begin position="1"/>
        <end position="51"/>
    </location>
</feature>
<evidence type="ECO:0000256" key="17">
    <source>
        <dbReference type="ARBA" id="ARBA00023187"/>
    </source>
</evidence>
<keyword evidence="9" id="KW-0808">Transferase</keyword>
<evidence type="ECO:0000256" key="10">
    <source>
        <dbReference type="ARBA" id="ARBA00022741"/>
    </source>
</evidence>
<dbReference type="InterPro" id="IPR008266">
    <property type="entry name" value="Tyr_kinase_AS"/>
</dbReference>
<feature type="compositionally biased region" description="Basic and acidic residues" evidence="21">
    <location>
        <begin position="33"/>
        <end position="51"/>
    </location>
</feature>
<keyword evidence="16" id="KW-0866">Nonsense-mediated mRNA decay</keyword>
<dbReference type="GO" id="GO:0035145">
    <property type="term" value="C:exon-exon junction complex"/>
    <property type="evidence" value="ECO:0007669"/>
    <property type="project" value="InterPro"/>
</dbReference>
<dbReference type="Proteomes" id="UP000887563">
    <property type="component" value="Unplaced"/>
</dbReference>
<keyword evidence="12" id="KW-0509">mRNA transport</keyword>
<evidence type="ECO:0000256" key="4">
    <source>
        <dbReference type="ARBA" id="ARBA00010630"/>
    </source>
</evidence>
<evidence type="ECO:0000256" key="13">
    <source>
        <dbReference type="ARBA" id="ARBA00022840"/>
    </source>
</evidence>
<comment type="catalytic activity">
    <reaction evidence="19">
        <text>L-threonyl-[protein] + ATP = O-phospho-L-threonyl-[protein] + ADP + H(+)</text>
        <dbReference type="Rhea" id="RHEA:46608"/>
        <dbReference type="Rhea" id="RHEA-COMP:11060"/>
        <dbReference type="Rhea" id="RHEA-COMP:11605"/>
        <dbReference type="ChEBI" id="CHEBI:15378"/>
        <dbReference type="ChEBI" id="CHEBI:30013"/>
        <dbReference type="ChEBI" id="CHEBI:30616"/>
        <dbReference type="ChEBI" id="CHEBI:61977"/>
        <dbReference type="ChEBI" id="CHEBI:456216"/>
        <dbReference type="EC" id="2.7.11.1"/>
    </reaction>
</comment>
<proteinExistence type="inferred from homology"/>
<evidence type="ECO:0000256" key="9">
    <source>
        <dbReference type="ARBA" id="ARBA00022679"/>
    </source>
</evidence>
<keyword evidence="17" id="KW-0508">mRNA splicing</keyword>
<keyword evidence="14" id="KW-0810">Translation regulation</keyword>
<evidence type="ECO:0000256" key="1">
    <source>
        <dbReference type="ARBA" id="ARBA00004123"/>
    </source>
</evidence>
<dbReference type="Pfam" id="PF09405">
    <property type="entry name" value="Btz"/>
    <property type="match status" value="1"/>
</dbReference>
<feature type="domain" description="Btz" evidence="22">
    <location>
        <begin position="449"/>
        <end position="572"/>
    </location>
</feature>
<evidence type="ECO:0000256" key="15">
    <source>
        <dbReference type="ARBA" id="ARBA00022884"/>
    </source>
</evidence>
<feature type="compositionally biased region" description="Basic residues" evidence="21">
    <location>
        <begin position="237"/>
        <end position="254"/>
    </location>
</feature>
<organism evidence="23 24">
    <name type="scientific">Meloidogyne incognita</name>
    <name type="common">Southern root-knot nematode worm</name>
    <name type="synonym">Oxyuris incognita</name>
    <dbReference type="NCBI Taxonomy" id="6306"/>
    <lineage>
        <taxon>Eukaryota</taxon>
        <taxon>Metazoa</taxon>
        <taxon>Ecdysozoa</taxon>
        <taxon>Nematoda</taxon>
        <taxon>Chromadorea</taxon>
        <taxon>Rhabditida</taxon>
        <taxon>Tylenchina</taxon>
        <taxon>Tylenchomorpha</taxon>
        <taxon>Tylenchoidea</taxon>
        <taxon>Meloidogynidae</taxon>
        <taxon>Meloidogyninae</taxon>
        <taxon>Meloidogyne</taxon>
        <taxon>Meloidogyne incognita group</taxon>
    </lineage>
</organism>
<dbReference type="GO" id="GO:0004674">
    <property type="term" value="F:protein serine/threonine kinase activity"/>
    <property type="evidence" value="ECO:0007669"/>
    <property type="project" value="UniProtKB-EC"/>
</dbReference>
<dbReference type="PANTHER" id="PTHR12209">
    <property type="entry name" value="NON-SPECIFIC SERINE/THREONINE PROTEIN KINASE"/>
    <property type="match status" value="1"/>
</dbReference>
<evidence type="ECO:0000256" key="8">
    <source>
        <dbReference type="ARBA" id="ARBA00022664"/>
    </source>
</evidence>
<dbReference type="GO" id="GO:0003729">
    <property type="term" value="F:mRNA binding"/>
    <property type="evidence" value="ECO:0007669"/>
    <property type="project" value="InterPro"/>
</dbReference>
<feature type="compositionally biased region" description="Basic and acidic residues" evidence="21">
    <location>
        <begin position="448"/>
        <end position="457"/>
    </location>
</feature>
<dbReference type="WBParaSite" id="Minc3s00043g02390">
    <property type="protein sequence ID" value="Minc3s00043g02390"/>
    <property type="gene ID" value="Minc3s00043g02390"/>
</dbReference>
<feature type="region of interest" description="Disordered" evidence="21">
    <location>
        <begin position="339"/>
        <end position="367"/>
    </location>
</feature>
<evidence type="ECO:0000256" key="7">
    <source>
        <dbReference type="ARBA" id="ARBA00022490"/>
    </source>
</evidence>
<name>A0A914KLQ0_MELIC</name>
<comment type="subcellular location">
    <subcellularLocation>
        <location evidence="2">Cytoplasm</location>
    </subcellularLocation>
    <subcellularLocation>
        <location evidence="1">Nucleus</location>
    </subcellularLocation>
</comment>
<feature type="compositionally biased region" description="Basic and acidic residues" evidence="21">
    <location>
        <begin position="255"/>
        <end position="281"/>
    </location>
</feature>
<keyword evidence="10" id="KW-0547">Nucleotide-binding</keyword>
<evidence type="ECO:0000313" key="24">
    <source>
        <dbReference type="WBParaSite" id="Minc3s00043g02390"/>
    </source>
</evidence>
<keyword evidence="13" id="KW-0067">ATP-binding</keyword>
<feature type="compositionally biased region" description="Polar residues" evidence="21">
    <location>
        <begin position="284"/>
        <end position="293"/>
    </location>
</feature>
<evidence type="ECO:0000256" key="11">
    <source>
        <dbReference type="ARBA" id="ARBA00022777"/>
    </source>
</evidence>
<keyword evidence="23" id="KW-1185">Reference proteome</keyword>
<evidence type="ECO:0000256" key="6">
    <source>
        <dbReference type="ARBA" id="ARBA00022448"/>
    </source>
</evidence>
<reference evidence="24" key="1">
    <citation type="submission" date="2022-11" db="UniProtKB">
        <authorList>
            <consortium name="WormBaseParasite"/>
        </authorList>
    </citation>
    <scope>IDENTIFICATION</scope>
</reference>
<dbReference type="GO" id="GO:0005829">
    <property type="term" value="C:cytosol"/>
    <property type="evidence" value="ECO:0007669"/>
    <property type="project" value="TreeGrafter"/>
</dbReference>
<dbReference type="GO" id="GO:0000408">
    <property type="term" value="C:EKC/KEOPS complex"/>
    <property type="evidence" value="ECO:0007669"/>
    <property type="project" value="TreeGrafter"/>
</dbReference>
<keyword evidence="8" id="KW-0507">mRNA processing</keyword>
<dbReference type="GO" id="GO:0005524">
    <property type="term" value="F:ATP binding"/>
    <property type="evidence" value="ECO:0007669"/>
    <property type="project" value="UniProtKB-KW"/>
</dbReference>
<evidence type="ECO:0000256" key="14">
    <source>
        <dbReference type="ARBA" id="ARBA00022845"/>
    </source>
</evidence>
<feature type="region of interest" description="Disordered" evidence="21">
    <location>
        <begin position="160"/>
        <end position="293"/>
    </location>
</feature>